<evidence type="ECO:0000313" key="9">
    <source>
        <dbReference type="Proteomes" id="UP001597059"/>
    </source>
</evidence>
<dbReference type="GO" id="GO:0004644">
    <property type="term" value="F:phosphoribosylglycinamide formyltransferase activity"/>
    <property type="evidence" value="ECO:0007669"/>
    <property type="project" value="UniProtKB-EC"/>
</dbReference>
<dbReference type="RefSeq" id="WP_377369499.1">
    <property type="nucleotide sequence ID" value="NZ_JBHTMN010000018.1"/>
</dbReference>
<dbReference type="NCBIfam" id="TIGR00639">
    <property type="entry name" value="PurN"/>
    <property type="match status" value="1"/>
</dbReference>
<feature type="binding site" evidence="6">
    <location>
        <position position="66"/>
    </location>
    <ligand>
        <name>(6R)-10-formyltetrahydrofolate</name>
        <dbReference type="ChEBI" id="CHEBI:195366"/>
    </ligand>
</feature>
<feature type="site" description="Raises pKa of active site His" evidence="6">
    <location>
        <position position="146"/>
    </location>
</feature>
<dbReference type="Gene3D" id="3.40.50.170">
    <property type="entry name" value="Formyl transferase, N-terminal domain"/>
    <property type="match status" value="1"/>
</dbReference>
<keyword evidence="9" id="KW-1185">Reference proteome</keyword>
<evidence type="ECO:0000259" key="7">
    <source>
        <dbReference type="Pfam" id="PF00551"/>
    </source>
</evidence>
<evidence type="ECO:0000256" key="6">
    <source>
        <dbReference type="HAMAP-Rule" id="MF_01930"/>
    </source>
</evidence>
<dbReference type="PANTHER" id="PTHR43369:SF2">
    <property type="entry name" value="PHOSPHORIBOSYLGLYCINAMIDE FORMYLTRANSFERASE"/>
    <property type="match status" value="1"/>
</dbReference>
<name>A0ABW4B5Q6_9GAMM</name>
<evidence type="ECO:0000256" key="1">
    <source>
        <dbReference type="ARBA" id="ARBA00005054"/>
    </source>
</evidence>
<gene>
    <name evidence="6 8" type="primary">purN</name>
    <name evidence="8" type="ORF">ACFQ45_15980</name>
</gene>
<feature type="binding site" evidence="6">
    <location>
        <begin position="13"/>
        <end position="15"/>
    </location>
    <ligand>
        <name>N(1)-(5-phospho-beta-D-ribosyl)glycinamide</name>
        <dbReference type="ChEBI" id="CHEBI:143788"/>
    </ligand>
</feature>
<dbReference type="EMBL" id="JBHTMN010000018">
    <property type="protein sequence ID" value="MFD1384868.1"/>
    <property type="molecule type" value="Genomic_DNA"/>
</dbReference>
<dbReference type="InterPro" id="IPR001555">
    <property type="entry name" value="GART_AS"/>
</dbReference>
<organism evidence="8 9">
    <name type="scientific">Rhodanobacter aciditrophus</name>
    <dbReference type="NCBI Taxonomy" id="1623218"/>
    <lineage>
        <taxon>Bacteria</taxon>
        <taxon>Pseudomonadati</taxon>
        <taxon>Pseudomonadota</taxon>
        <taxon>Gammaproteobacteria</taxon>
        <taxon>Lysobacterales</taxon>
        <taxon>Rhodanobacteraceae</taxon>
        <taxon>Rhodanobacter</taxon>
    </lineage>
</organism>
<keyword evidence="3 6" id="KW-0658">Purine biosynthesis</keyword>
<feature type="domain" description="Formyl transferase N-terminal" evidence="7">
    <location>
        <begin position="5"/>
        <end position="181"/>
    </location>
</feature>
<sequence length="217" mass="23815">MSFPVVVLISGSGSNLQALIDQSLQGNLDIEIKAVISNKASAYGLERAQKAGIPTHALSHKDFESREAFDTELAGLIDHYQPKLVVLAGFMRILTETFTRRYEGRMLNIHPSLLPKFKGLDTHQRAIDANEAEHGVSVHFVTAELDAGSVVLQASTLIEAGDTADKLAQKVHALEHIIYPLSVKWFSCGRLELKDGLAYLDGKPLPETGMRYHPDLS</sequence>
<accession>A0ABW4B5Q6</accession>
<comment type="catalytic activity">
    <reaction evidence="5 6">
        <text>N(1)-(5-phospho-beta-D-ribosyl)glycinamide + (6R)-10-formyltetrahydrofolate = N(2)-formyl-N(1)-(5-phospho-beta-D-ribosyl)glycinamide + (6S)-5,6,7,8-tetrahydrofolate + H(+)</text>
        <dbReference type="Rhea" id="RHEA:15053"/>
        <dbReference type="ChEBI" id="CHEBI:15378"/>
        <dbReference type="ChEBI" id="CHEBI:57453"/>
        <dbReference type="ChEBI" id="CHEBI:143788"/>
        <dbReference type="ChEBI" id="CHEBI:147286"/>
        <dbReference type="ChEBI" id="CHEBI:195366"/>
        <dbReference type="EC" id="2.1.2.2"/>
    </reaction>
</comment>
<evidence type="ECO:0000256" key="4">
    <source>
        <dbReference type="ARBA" id="ARBA00038440"/>
    </source>
</evidence>
<feature type="binding site" evidence="6">
    <location>
        <begin position="91"/>
        <end position="94"/>
    </location>
    <ligand>
        <name>(6R)-10-formyltetrahydrofolate</name>
        <dbReference type="ChEBI" id="CHEBI:195366"/>
    </ligand>
</feature>
<feature type="active site" description="Proton donor" evidence="6">
    <location>
        <position position="110"/>
    </location>
</feature>
<dbReference type="PANTHER" id="PTHR43369">
    <property type="entry name" value="PHOSPHORIBOSYLGLYCINAMIDE FORMYLTRANSFERASE"/>
    <property type="match status" value="1"/>
</dbReference>
<evidence type="ECO:0000313" key="8">
    <source>
        <dbReference type="EMBL" id="MFD1384868.1"/>
    </source>
</evidence>
<dbReference type="EC" id="2.1.2.2" evidence="6"/>
<keyword evidence="2 6" id="KW-0808">Transferase</keyword>
<comment type="caution">
    <text evidence="8">The sequence shown here is derived from an EMBL/GenBank/DDBJ whole genome shotgun (WGS) entry which is preliminary data.</text>
</comment>
<dbReference type="HAMAP" id="MF_01930">
    <property type="entry name" value="PurN"/>
    <property type="match status" value="1"/>
</dbReference>
<protein>
    <recommendedName>
        <fullName evidence="6">Phosphoribosylglycinamide formyltransferase</fullName>
        <ecNumber evidence="6">2.1.2.2</ecNumber>
    </recommendedName>
    <alternativeName>
        <fullName evidence="6">5'-phosphoribosylglycinamide transformylase</fullName>
    </alternativeName>
    <alternativeName>
        <fullName evidence="6">GAR transformylase</fullName>
        <shortName evidence="6">GART</shortName>
    </alternativeName>
</protein>
<dbReference type="Pfam" id="PF00551">
    <property type="entry name" value="Formyl_trans_N"/>
    <property type="match status" value="1"/>
</dbReference>
<proteinExistence type="inferred from homology"/>
<comment type="function">
    <text evidence="6">Catalyzes the transfer of a formyl group from 10-formyltetrahydrofolate to 5-phospho-ribosyl-glycinamide (GAR), producing 5-phospho-ribosyl-N-formylglycinamide (FGAR) and tetrahydrofolate.</text>
</comment>
<evidence type="ECO:0000256" key="5">
    <source>
        <dbReference type="ARBA" id="ARBA00047664"/>
    </source>
</evidence>
<comment type="pathway">
    <text evidence="1 6">Purine metabolism; IMP biosynthesis via de novo pathway; N(2)-formyl-N(1)-(5-phospho-D-ribosyl)glycinamide from N(1)-(5-phospho-D-ribosyl)glycinamide (10-formyl THF route): step 1/1.</text>
</comment>
<dbReference type="PROSITE" id="PS00373">
    <property type="entry name" value="GART"/>
    <property type="match status" value="1"/>
</dbReference>
<dbReference type="InterPro" id="IPR004607">
    <property type="entry name" value="GART"/>
</dbReference>
<dbReference type="Proteomes" id="UP001597059">
    <property type="component" value="Unassembled WGS sequence"/>
</dbReference>
<comment type="similarity">
    <text evidence="4 6">Belongs to the GART family.</text>
</comment>
<feature type="binding site" evidence="6">
    <location>
        <position position="108"/>
    </location>
    <ligand>
        <name>(6R)-10-formyltetrahydrofolate</name>
        <dbReference type="ChEBI" id="CHEBI:195366"/>
    </ligand>
</feature>
<evidence type="ECO:0000256" key="2">
    <source>
        <dbReference type="ARBA" id="ARBA00022679"/>
    </source>
</evidence>
<dbReference type="InterPro" id="IPR002376">
    <property type="entry name" value="Formyl_transf_N"/>
</dbReference>
<evidence type="ECO:0000256" key="3">
    <source>
        <dbReference type="ARBA" id="ARBA00022755"/>
    </source>
</evidence>
<reference evidence="9" key="1">
    <citation type="journal article" date="2019" name="Int. J. Syst. Evol. Microbiol.">
        <title>The Global Catalogue of Microorganisms (GCM) 10K type strain sequencing project: providing services to taxonomists for standard genome sequencing and annotation.</title>
        <authorList>
            <consortium name="The Broad Institute Genomics Platform"/>
            <consortium name="The Broad Institute Genome Sequencing Center for Infectious Disease"/>
            <person name="Wu L."/>
            <person name="Ma J."/>
        </authorList>
    </citation>
    <scope>NUCLEOTIDE SEQUENCE [LARGE SCALE GENOMIC DNA]</scope>
    <source>
        <strain evidence="9">JCM 30774</strain>
    </source>
</reference>
<dbReference type="SUPFAM" id="SSF53328">
    <property type="entry name" value="Formyltransferase"/>
    <property type="match status" value="1"/>
</dbReference>
<dbReference type="CDD" id="cd08645">
    <property type="entry name" value="FMT_core_GART"/>
    <property type="match status" value="1"/>
</dbReference>
<dbReference type="InterPro" id="IPR036477">
    <property type="entry name" value="Formyl_transf_N_sf"/>
</dbReference>